<dbReference type="Proteomes" id="UP001472866">
    <property type="component" value="Chromosome 01"/>
</dbReference>
<keyword evidence="2" id="KW-1133">Transmembrane helix</keyword>
<gene>
    <name evidence="3" type="ORF">HKI87_01g08290</name>
</gene>
<protein>
    <submittedName>
        <fullName evidence="3">Uncharacterized protein</fullName>
    </submittedName>
</protein>
<name>A0AAX4P076_9CHLO</name>
<organism evidence="3 4">
    <name type="scientific">Chloropicon roscoffensis</name>
    <dbReference type="NCBI Taxonomy" id="1461544"/>
    <lineage>
        <taxon>Eukaryota</taxon>
        <taxon>Viridiplantae</taxon>
        <taxon>Chlorophyta</taxon>
        <taxon>Chloropicophyceae</taxon>
        <taxon>Chloropicales</taxon>
        <taxon>Chloropicaceae</taxon>
        <taxon>Chloropicon</taxon>
    </lineage>
</organism>
<feature type="region of interest" description="Disordered" evidence="1">
    <location>
        <begin position="34"/>
        <end position="62"/>
    </location>
</feature>
<evidence type="ECO:0000313" key="4">
    <source>
        <dbReference type="Proteomes" id="UP001472866"/>
    </source>
</evidence>
<accession>A0AAX4P076</accession>
<keyword evidence="4" id="KW-1185">Reference proteome</keyword>
<dbReference type="PANTHER" id="PTHR35100">
    <property type="entry name" value="FOLD PROTEIN"/>
    <property type="match status" value="1"/>
</dbReference>
<feature type="transmembrane region" description="Helical" evidence="2">
    <location>
        <begin position="6"/>
        <end position="26"/>
    </location>
</feature>
<evidence type="ECO:0000313" key="3">
    <source>
        <dbReference type="EMBL" id="WZN59304.1"/>
    </source>
</evidence>
<reference evidence="3 4" key="1">
    <citation type="submission" date="2024-03" db="EMBL/GenBank/DDBJ databases">
        <title>Complete genome sequence of the green alga Chloropicon roscoffensis RCC1871.</title>
        <authorList>
            <person name="Lemieux C."/>
            <person name="Pombert J.-F."/>
            <person name="Otis C."/>
            <person name="Turmel M."/>
        </authorList>
    </citation>
    <scope>NUCLEOTIDE SEQUENCE [LARGE SCALE GENOMIC DNA]</scope>
    <source>
        <strain evidence="3 4">RCC1871</strain>
    </source>
</reference>
<dbReference type="PANTHER" id="PTHR35100:SF1">
    <property type="entry name" value="F15H11.13 PROTEIN"/>
    <property type="match status" value="1"/>
</dbReference>
<feature type="transmembrane region" description="Helical" evidence="2">
    <location>
        <begin position="100"/>
        <end position="121"/>
    </location>
</feature>
<evidence type="ECO:0000256" key="2">
    <source>
        <dbReference type="SAM" id="Phobius"/>
    </source>
</evidence>
<sequence>MAAAAIMAPGVLLKCATTVGVFLVALKRQRRSKRVHESREDGVPATTEVGQSEDPDHRPPILAGPRPCMGDLSAMETVVNLVTCVPYFRMARSVPVGVSVWNRLFSLSCTFTGVCAFLYHLSTGKIRNFFRRLDYTAVALSAVSLTCARTTEATRPLFAAALSAVLAPFQPLLVAGAHMISTEVAFLRRALSDPKLRETHFRHTCSGLLGFALFYGDDWFPQVPYLHAAWHVLSAHATSLTGCLVQSQVA</sequence>
<keyword evidence="2" id="KW-0472">Membrane</keyword>
<dbReference type="EMBL" id="CP151501">
    <property type="protein sequence ID" value="WZN59304.1"/>
    <property type="molecule type" value="Genomic_DNA"/>
</dbReference>
<dbReference type="AlphaFoldDB" id="A0AAX4P076"/>
<proteinExistence type="predicted"/>
<keyword evidence="2" id="KW-0812">Transmembrane</keyword>
<evidence type="ECO:0000256" key="1">
    <source>
        <dbReference type="SAM" id="MobiDB-lite"/>
    </source>
</evidence>